<comment type="cofactor">
    <cofactor evidence="1">
        <name>heme b</name>
        <dbReference type="ChEBI" id="CHEBI:60344"/>
    </cofactor>
</comment>
<name>A0AAN7TIW8_9PEZI</name>
<organism evidence="11 12">
    <name type="scientific">Meristemomyces frigidus</name>
    <dbReference type="NCBI Taxonomy" id="1508187"/>
    <lineage>
        <taxon>Eukaryota</taxon>
        <taxon>Fungi</taxon>
        <taxon>Dikarya</taxon>
        <taxon>Ascomycota</taxon>
        <taxon>Pezizomycotina</taxon>
        <taxon>Dothideomycetes</taxon>
        <taxon>Dothideomycetidae</taxon>
        <taxon>Mycosphaerellales</taxon>
        <taxon>Teratosphaeriaceae</taxon>
        <taxon>Meristemomyces</taxon>
    </lineage>
</organism>
<comment type="similarity">
    <text evidence="7">Belongs to the chloroperoxidase family.</text>
</comment>
<feature type="region of interest" description="Disordered" evidence="8">
    <location>
        <begin position="77"/>
        <end position="98"/>
    </location>
</feature>
<keyword evidence="9" id="KW-0732">Signal</keyword>
<dbReference type="PROSITE" id="PS51405">
    <property type="entry name" value="HEME_HALOPEROXIDASE"/>
    <property type="match status" value="1"/>
</dbReference>
<evidence type="ECO:0000256" key="3">
    <source>
        <dbReference type="ARBA" id="ARBA00022617"/>
    </source>
</evidence>
<evidence type="ECO:0000259" key="10">
    <source>
        <dbReference type="PROSITE" id="PS51405"/>
    </source>
</evidence>
<evidence type="ECO:0000256" key="2">
    <source>
        <dbReference type="ARBA" id="ARBA00022559"/>
    </source>
</evidence>
<dbReference type="InterPro" id="IPR000028">
    <property type="entry name" value="Chloroperoxidase"/>
</dbReference>
<reference evidence="11" key="1">
    <citation type="submission" date="2023-08" db="EMBL/GenBank/DDBJ databases">
        <title>Black Yeasts Isolated from many extreme environments.</title>
        <authorList>
            <person name="Coleine C."/>
            <person name="Stajich J.E."/>
            <person name="Selbmann L."/>
        </authorList>
    </citation>
    <scope>NUCLEOTIDE SEQUENCE</scope>
    <source>
        <strain evidence="11">CCFEE 5401</strain>
    </source>
</reference>
<gene>
    <name evidence="11" type="ORF">LTR62_003828</name>
</gene>
<evidence type="ECO:0000256" key="9">
    <source>
        <dbReference type="SAM" id="SignalP"/>
    </source>
</evidence>
<dbReference type="Pfam" id="PF01328">
    <property type="entry name" value="Peroxidase_2"/>
    <property type="match status" value="1"/>
</dbReference>
<feature type="signal peptide" evidence="9">
    <location>
        <begin position="1"/>
        <end position="16"/>
    </location>
</feature>
<feature type="chain" id="PRO_5042977747" description="Heme haloperoxidase family profile domain-containing protein" evidence="9">
    <location>
        <begin position="17"/>
        <end position="459"/>
    </location>
</feature>
<dbReference type="PANTHER" id="PTHR33577:SF1">
    <property type="entry name" value="HEME HALOPEROXIDASE FAMILY PROFILE DOMAIN-CONTAINING PROTEIN"/>
    <property type="match status" value="1"/>
</dbReference>
<keyword evidence="2" id="KW-0575">Peroxidase</keyword>
<evidence type="ECO:0000256" key="4">
    <source>
        <dbReference type="ARBA" id="ARBA00022723"/>
    </source>
</evidence>
<keyword evidence="3" id="KW-0349">Heme</keyword>
<dbReference type="InterPro" id="IPR036851">
    <property type="entry name" value="Chloroperoxidase-like_sf"/>
</dbReference>
<dbReference type="PANTHER" id="PTHR33577">
    <property type="entry name" value="STERIGMATOCYSTIN BIOSYNTHESIS PEROXIDASE STCC-RELATED"/>
    <property type="match status" value="1"/>
</dbReference>
<accession>A0AAN7TIW8</accession>
<sequence length="459" mass="49014">MKTAYALAGLPALALAFPGMMGVNSREEALQQLKETRMAEQAEKEKRQVLGGLLGSLTGTVGGVINDLTGAVGSVTEALNPDNKRPEPGYTFQAPGPNDSRGPCPGLNLLANYGYLPRNGHVNYGQVVEATARGFNMGLDLATVLAVFAILTDGDIPSQSWYLGTGPSNVGGLNRHDTVEADISPNREDYYLGCGNNHALSSRIFTQNVQFASQDPNKEFSLNAMGNQWAANGAFSVKNNPYLYLFPFPSIVSIAAYNFYPQFFSNGTYGAGGVANYESIASIIGAQFDEKTQQFEYVPERWPENWYRRATEYDAVQALTDGFTIIYPHNPIPMVFPQLANVQNLTPQDILCVIYEGITSITPLFLGGTVESGANAITSLVSLLDSAGLSNTTLGCPASAESQNGASLLYPNASQKGGPLNLPPTASDGNAGNNVYNKVYFTKAPTTPQCNNQASGVNP</sequence>
<evidence type="ECO:0000256" key="5">
    <source>
        <dbReference type="ARBA" id="ARBA00023002"/>
    </source>
</evidence>
<protein>
    <recommendedName>
        <fullName evidence="10">Heme haloperoxidase family profile domain-containing protein</fullName>
    </recommendedName>
</protein>
<comment type="caution">
    <text evidence="11">The sequence shown here is derived from an EMBL/GenBank/DDBJ whole genome shotgun (WGS) entry which is preliminary data.</text>
</comment>
<proteinExistence type="inferred from homology"/>
<evidence type="ECO:0000256" key="8">
    <source>
        <dbReference type="SAM" id="MobiDB-lite"/>
    </source>
</evidence>
<evidence type="ECO:0000256" key="6">
    <source>
        <dbReference type="ARBA" id="ARBA00023004"/>
    </source>
</evidence>
<evidence type="ECO:0000256" key="7">
    <source>
        <dbReference type="ARBA" id="ARBA00025795"/>
    </source>
</evidence>
<dbReference type="GO" id="GO:0004601">
    <property type="term" value="F:peroxidase activity"/>
    <property type="evidence" value="ECO:0007669"/>
    <property type="project" value="UniProtKB-KW"/>
</dbReference>
<dbReference type="EMBL" id="JAVRRL010000028">
    <property type="protein sequence ID" value="KAK5112730.1"/>
    <property type="molecule type" value="Genomic_DNA"/>
</dbReference>
<evidence type="ECO:0000313" key="12">
    <source>
        <dbReference type="Proteomes" id="UP001310890"/>
    </source>
</evidence>
<dbReference type="Proteomes" id="UP001310890">
    <property type="component" value="Unassembled WGS sequence"/>
</dbReference>
<dbReference type="GO" id="GO:0046872">
    <property type="term" value="F:metal ion binding"/>
    <property type="evidence" value="ECO:0007669"/>
    <property type="project" value="UniProtKB-KW"/>
</dbReference>
<dbReference type="Gene3D" id="1.10.489.10">
    <property type="entry name" value="Chloroperoxidase-like"/>
    <property type="match status" value="1"/>
</dbReference>
<keyword evidence="5" id="KW-0560">Oxidoreductase</keyword>
<keyword evidence="4" id="KW-0479">Metal-binding</keyword>
<dbReference type="AlphaFoldDB" id="A0AAN7TIW8"/>
<feature type="domain" description="Heme haloperoxidase family profile" evidence="10">
    <location>
        <begin position="88"/>
        <end position="320"/>
    </location>
</feature>
<evidence type="ECO:0000256" key="1">
    <source>
        <dbReference type="ARBA" id="ARBA00001970"/>
    </source>
</evidence>
<evidence type="ECO:0000313" key="11">
    <source>
        <dbReference type="EMBL" id="KAK5112730.1"/>
    </source>
</evidence>
<dbReference type="SUPFAM" id="SSF47571">
    <property type="entry name" value="Cloroperoxidase"/>
    <property type="match status" value="1"/>
</dbReference>
<keyword evidence="6" id="KW-0408">Iron</keyword>